<dbReference type="InterPro" id="IPR017937">
    <property type="entry name" value="Thioredoxin_CS"/>
</dbReference>
<dbReference type="PROSITE" id="PS00194">
    <property type="entry name" value="THIOREDOXIN_1"/>
    <property type="match status" value="1"/>
</dbReference>
<accession>A0ABV2TUL2</accession>
<dbReference type="Pfam" id="PF13899">
    <property type="entry name" value="Thioredoxin_7"/>
    <property type="match status" value="1"/>
</dbReference>
<dbReference type="InterPro" id="IPR036249">
    <property type="entry name" value="Thioredoxin-like_sf"/>
</dbReference>
<dbReference type="EMBL" id="JBEWYP010000002">
    <property type="protein sequence ID" value="MET7028963.1"/>
    <property type="molecule type" value="Genomic_DNA"/>
</dbReference>
<reference evidence="3 4" key="1">
    <citation type="submission" date="2024-07" db="EMBL/GenBank/DDBJ databases">
        <title>The genome sequence of type strain Sediminicola luteus GDMCC 1.2596T.</title>
        <authorList>
            <person name="Liu Y."/>
        </authorList>
    </citation>
    <scope>NUCLEOTIDE SEQUENCE [LARGE SCALE GENOMIC DNA]</scope>
    <source>
        <strain evidence="3 4">GDMCC 1.2596</strain>
    </source>
</reference>
<dbReference type="SUPFAM" id="SSF52833">
    <property type="entry name" value="Thioredoxin-like"/>
    <property type="match status" value="1"/>
</dbReference>
<evidence type="ECO:0000256" key="1">
    <source>
        <dbReference type="ARBA" id="ARBA00023284"/>
    </source>
</evidence>
<feature type="chain" id="PRO_5046200104" evidence="2">
    <location>
        <begin position="24"/>
        <end position="160"/>
    </location>
</feature>
<comment type="caution">
    <text evidence="3">The sequence shown here is derived from an EMBL/GenBank/DDBJ whole genome shotgun (WGS) entry which is preliminary data.</text>
</comment>
<feature type="signal peptide" evidence="2">
    <location>
        <begin position="1"/>
        <end position="23"/>
    </location>
</feature>
<evidence type="ECO:0000313" key="3">
    <source>
        <dbReference type="EMBL" id="MET7028963.1"/>
    </source>
</evidence>
<name>A0ABV2TUL2_9FLAO</name>
<dbReference type="PANTHER" id="PTHR32234:SF0">
    <property type="entry name" value="THIOL:DISULFIDE INTERCHANGE PROTEIN DSBD"/>
    <property type="match status" value="1"/>
</dbReference>
<keyword evidence="1" id="KW-0676">Redox-active center</keyword>
<sequence length="160" mass="18702">MGKRTTFLVFLVLFALKSGCTIAQNKEEVQWISFEQLYDSLRVHPKKVFIDFYADWCAPCLKMDKVTFKDQRVIHKLNKDYYAVKMDVETTDTIVFGKQHFTNKRAKRRNPIHDIPLLLASRKDAPFSLPALVLMDSSFTAQARYFQYLDAEQLLSILEK</sequence>
<proteinExistence type="predicted"/>
<protein>
    <submittedName>
        <fullName evidence="3">Thioredoxin family protein</fullName>
    </submittedName>
</protein>
<evidence type="ECO:0000256" key="2">
    <source>
        <dbReference type="SAM" id="SignalP"/>
    </source>
</evidence>
<gene>
    <name evidence="3" type="ORF">ABXZ32_06130</name>
</gene>
<dbReference type="RefSeq" id="WP_354617788.1">
    <property type="nucleotide sequence ID" value="NZ_JBEWYP010000002.1"/>
</dbReference>
<dbReference type="PANTHER" id="PTHR32234">
    <property type="entry name" value="THIOL:DISULFIDE INTERCHANGE PROTEIN DSBD"/>
    <property type="match status" value="1"/>
</dbReference>
<keyword evidence="2" id="KW-0732">Signal</keyword>
<organism evidence="3 4">
    <name type="scientific">Sediminicola luteus</name>
    <dbReference type="NCBI Taxonomy" id="319238"/>
    <lineage>
        <taxon>Bacteria</taxon>
        <taxon>Pseudomonadati</taxon>
        <taxon>Bacteroidota</taxon>
        <taxon>Flavobacteriia</taxon>
        <taxon>Flavobacteriales</taxon>
        <taxon>Flavobacteriaceae</taxon>
        <taxon>Sediminicola</taxon>
    </lineage>
</organism>
<keyword evidence="4" id="KW-1185">Reference proteome</keyword>
<evidence type="ECO:0000313" key="4">
    <source>
        <dbReference type="Proteomes" id="UP001549773"/>
    </source>
</evidence>
<dbReference type="Gene3D" id="3.40.30.10">
    <property type="entry name" value="Glutaredoxin"/>
    <property type="match status" value="1"/>
</dbReference>
<dbReference type="Proteomes" id="UP001549773">
    <property type="component" value="Unassembled WGS sequence"/>
</dbReference>